<name>A0ABQ2YRM0_9GAMM</name>
<dbReference type="RefSeq" id="WP_189468430.1">
    <property type="nucleotide sequence ID" value="NZ_BMXS01000007.1"/>
</dbReference>
<sequence length="51" mass="5925">MISHSEEKQVEHLIDLHEKADLGMREVDQLIDLLIRERQELKSQVAMSKGP</sequence>
<protein>
    <submittedName>
        <fullName evidence="1">Uncharacterized protein</fullName>
    </submittedName>
</protein>
<dbReference type="EMBL" id="BMXS01000007">
    <property type="protein sequence ID" value="GGX91308.1"/>
    <property type="molecule type" value="Genomic_DNA"/>
</dbReference>
<dbReference type="Proteomes" id="UP000653056">
    <property type="component" value="Unassembled WGS sequence"/>
</dbReference>
<comment type="caution">
    <text evidence="1">The sequence shown here is derived from an EMBL/GenBank/DDBJ whole genome shotgun (WGS) entry which is preliminary data.</text>
</comment>
<reference evidence="2" key="1">
    <citation type="journal article" date="2019" name="Int. J. Syst. Evol. Microbiol.">
        <title>The Global Catalogue of Microorganisms (GCM) 10K type strain sequencing project: providing services to taxonomists for standard genome sequencing and annotation.</title>
        <authorList>
            <consortium name="The Broad Institute Genomics Platform"/>
            <consortium name="The Broad Institute Genome Sequencing Center for Infectious Disease"/>
            <person name="Wu L."/>
            <person name="Ma J."/>
        </authorList>
    </citation>
    <scope>NUCLEOTIDE SEQUENCE [LARGE SCALE GENOMIC DNA]</scope>
    <source>
        <strain evidence="2">KCTC 22228</strain>
    </source>
</reference>
<gene>
    <name evidence="1" type="ORF">GCM10007160_18510</name>
</gene>
<accession>A0ABQ2YRM0</accession>
<evidence type="ECO:0000313" key="1">
    <source>
        <dbReference type="EMBL" id="GGX91308.1"/>
    </source>
</evidence>
<evidence type="ECO:0000313" key="2">
    <source>
        <dbReference type="Proteomes" id="UP000653056"/>
    </source>
</evidence>
<organism evidence="1 2">
    <name type="scientific">Litchfieldella qijiaojingensis</name>
    <dbReference type="NCBI Taxonomy" id="980347"/>
    <lineage>
        <taxon>Bacteria</taxon>
        <taxon>Pseudomonadati</taxon>
        <taxon>Pseudomonadota</taxon>
        <taxon>Gammaproteobacteria</taxon>
        <taxon>Oceanospirillales</taxon>
        <taxon>Halomonadaceae</taxon>
        <taxon>Litchfieldella</taxon>
    </lineage>
</organism>
<proteinExistence type="predicted"/>
<keyword evidence="2" id="KW-1185">Reference proteome</keyword>